<dbReference type="Pfam" id="PF08818">
    <property type="entry name" value="DUF1801"/>
    <property type="match status" value="1"/>
</dbReference>
<keyword evidence="3" id="KW-1185">Reference proteome</keyword>
<dbReference type="InterPro" id="IPR014922">
    <property type="entry name" value="YdhG-like"/>
</dbReference>
<organism evidence="2 3">
    <name type="scientific">Inhella gelatinilytica</name>
    <dbReference type="NCBI Taxonomy" id="2795030"/>
    <lineage>
        <taxon>Bacteria</taxon>
        <taxon>Pseudomonadati</taxon>
        <taxon>Pseudomonadota</taxon>
        <taxon>Betaproteobacteria</taxon>
        <taxon>Burkholderiales</taxon>
        <taxon>Sphaerotilaceae</taxon>
        <taxon>Inhella</taxon>
    </lineage>
</organism>
<comment type="caution">
    <text evidence="2">The sequence shown here is derived from an EMBL/GenBank/DDBJ whole genome shotgun (WGS) entry which is preliminary data.</text>
</comment>
<dbReference type="Proteomes" id="UP000620139">
    <property type="component" value="Unassembled WGS sequence"/>
</dbReference>
<name>A0A931NB09_9BURK</name>
<feature type="domain" description="YdhG-like" evidence="1">
    <location>
        <begin position="26"/>
        <end position="126"/>
    </location>
</feature>
<accession>A0A931NB09</accession>
<sequence length="138" mass="15402">MAELKTKATDASVDEYIASRANEEQKADCKSLMALLKRITKEKPQMWGPSIVGYGLYRYTYESGRTGEMCRTGFAIRGKELVVYLVGEGGGQEELLEQLGKHKMGKSCLYIKRLADIDMKVLEQLVVGSLAQLKARYG</sequence>
<reference evidence="2" key="1">
    <citation type="submission" date="2020-12" db="EMBL/GenBank/DDBJ databases">
        <title>The genome sequence of Inhella sp. 4Y17.</title>
        <authorList>
            <person name="Liu Y."/>
        </authorList>
    </citation>
    <scope>NUCLEOTIDE SEQUENCE</scope>
    <source>
        <strain evidence="2">4Y10</strain>
    </source>
</reference>
<dbReference type="AlphaFoldDB" id="A0A931NB09"/>
<dbReference type="RefSeq" id="WP_198100669.1">
    <property type="nucleotide sequence ID" value="NZ_JAEDAL010000003.1"/>
</dbReference>
<proteinExistence type="predicted"/>
<evidence type="ECO:0000313" key="3">
    <source>
        <dbReference type="Proteomes" id="UP000620139"/>
    </source>
</evidence>
<gene>
    <name evidence="2" type="ORF">I7X43_09380</name>
</gene>
<dbReference type="EMBL" id="JAEDAL010000003">
    <property type="protein sequence ID" value="MBH9553068.1"/>
    <property type="molecule type" value="Genomic_DNA"/>
</dbReference>
<evidence type="ECO:0000259" key="1">
    <source>
        <dbReference type="Pfam" id="PF08818"/>
    </source>
</evidence>
<protein>
    <submittedName>
        <fullName evidence="2">DUF1801 domain-containing protein</fullName>
    </submittedName>
</protein>
<evidence type="ECO:0000313" key="2">
    <source>
        <dbReference type="EMBL" id="MBH9553068.1"/>
    </source>
</evidence>
<dbReference type="SUPFAM" id="SSF159888">
    <property type="entry name" value="YdhG-like"/>
    <property type="match status" value="1"/>
</dbReference>